<comment type="caution">
    <text evidence="1">The sequence shown here is derived from an EMBL/GenBank/DDBJ whole genome shotgun (WGS) entry which is preliminary data.</text>
</comment>
<keyword evidence="2" id="KW-1185">Reference proteome</keyword>
<dbReference type="EMBL" id="CM055730">
    <property type="protein sequence ID" value="KAJ8014430.1"/>
    <property type="molecule type" value="Genomic_DNA"/>
</dbReference>
<protein>
    <submittedName>
        <fullName evidence="1">Uncharacterized protein</fullName>
    </submittedName>
</protein>
<sequence>MNDKPKIYVFMGAPPAPLTPVPNFIEVEPAPSTPWRTMKLYSQEGFLMPREDDEGGVHGCDGRGCVESSTEHSNVPRTSQHHPKPHHSSKNQIGSSLEIEPRSVGTTQFGLDPLRRSHALNEPTRAGLDFLVRSPALNEPTRAGLDFLVRSPALNEPTRAGLDFLVRSPALNEPTQAGLDPLVGSPALNEPTQAGLDPLVGSPALNEPAGNDEDVCSESVREYLDSCFPAGQPDPGPVSTPVRADVQSDLSPSPALSVETEYLSAWTVSQALVLRGRLSTQPDSNPLKARPPPTKTTLSTHAASSSPELYSPATQTQSPTHSGPGGTQQGSLELFYEPLLSESQEERGVVLEAIAEGVICSQSDHSKNLQPSLKTPSGASPSPPAPKRSRVSSSVAGNVQPPDQPVDRARVSPKGTTTVLAECVSLKGCFSILVAVVYPCHLKEIRVRSGASAGTCIPLASLVVTDQSAVEMKVVLWRRAAFWALTVYPGDVLLITGLVVNRDKWRGETVLQSSYSSRLLNLGQVTGSHSPPVPQNVSGQTLKLLCGYLREKHSLLVSLPHRSPQNPNAISHSRLRNLKPDTLVHALLRVTHTQMISAWRAEAEGVSRTGGILKAVLTAEQGDGQQGAVVLWGAALTWLQRINRKKDAVWEFRVLLVRENMTSGLLELHSTPWGSCEPIFPDDIRVLEFYRTDQAKYTISSLEMDLHTLLSQKYTGDVELRVHITAFQFQVSPSQNALQRMDNSTSLEKILDTVSGDVTFTGCGRCTAELDTDDNGIYCPCYPCLPHLGVRRYYRPVLLTVKDGERQLCVRVQPVLLQKILLNTPPDKLSKTVAPGSDVKLVQVVADRIYSLLSLPRRKFLLTVRSHFVCDENSVPTAQDFLLMDLQDIPSLT</sequence>
<reference evidence="1" key="1">
    <citation type="submission" date="2021-05" db="EMBL/GenBank/DDBJ databases">
        <authorList>
            <person name="Pan Q."/>
            <person name="Jouanno E."/>
            <person name="Zahm M."/>
            <person name="Klopp C."/>
            <person name="Cabau C."/>
            <person name="Louis A."/>
            <person name="Berthelot C."/>
            <person name="Parey E."/>
            <person name="Roest Crollius H."/>
            <person name="Montfort J."/>
            <person name="Robinson-Rechavi M."/>
            <person name="Bouchez O."/>
            <person name="Lampietro C."/>
            <person name="Lopez Roques C."/>
            <person name="Donnadieu C."/>
            <person name="Postlethwait J."/>
            <person name="Bobe J."/>
            <person name="Dillon D."/>
            <person name="Chandos A."/>
            <person name="von Hippel F."/>
            <person name="Guiguen Y."/>
        </authorList>
    </citation>
    <scope>NUCLEOTIDE SEQUENCE</scope>
    <source>
        <strain evidence="1">YG-Jan2019</strain>
    </source>
</reference>
<organism evidence="1 2">
    <name type="scientific">Dallia pectoralis</name>
    <name type="common">Alaska blackfish</name>
    <dbReference type="NCBI Taxonomy" id="75939"/>
    <lineage>
        <taxon>Eukaryota</taxon>
        <taxon>Metazoa</taxon>
        <taxon>Chordata</taxon>
        <taxon>Craniata</taxon>
        <taxon>Vertebrata</taxon>
        <taxon>Euteleostomi</taxon>
        <taxon>Actinopterygii</taxon>
        <taxon>Neopterygii</taxon>
        <taxon>Teleostei</taxon>
        <taxon>Protacanthopterygii</taxon>
        <taxon>Esociformes</taxon>
        <taxon>Umbridae</taxon>
        <taxon>Dallia</taxon>
    </lineage>
</organism>
<dbReference type="Proteomes" id="UP001157502">
    <property type="component" value="Chromosome 3"/>
</dbReference>
<accession>A0ACC2HFE8</accession>
<name>A0ACC2HFE8_DALPE</name>
<proteinExistence type="predicted"/>
<evidence type="ECO:0000313" key="2">
    <source>
        <dbReference type="Proteomes" id="UP001157502"/>
    </source>
</evidence>
<gene>
    <name evidence="1" type="ORF">DPEC_G00040140</name>
</gene>
<evidence type="ECO:0000313" key="1">
    <source>
        <dbReference type="EMBL" id="KAJ8014430.1"/>
    </source>
</evidence>